<dbReference type="AlphaFoldDB" id="A0A058ZA74"/>
<evidence type="ECO:0000256" key="3">
    <source>
        <dbReference type="ARBA" id="ARBA00022547"/>
    </source>
</evidence>
<evidence type="ECO:0000256" key="2">
    <source>
        <dbReference type="ARBA" id="ARBA00022448"/>
    </source>
</evidence>
<keyword evidence="9" id="KW-1185">Reference proteome</keyword>
<gene>
    <name evidence="8" type="ORF">H696_02155</name>
</gene>
<evidence type="ECO:0000256" key="1">
    <source>
        <dbReference type="ARBA" id="ARBA00004325"/>
    </source>
</evidence>
<keyword evidence="2" id="KW-0813">Transport</keyword>
<reference evidence="8" key="1">
    <citation type="submission" date="2013-04" db="EMBL/GenBank/DDBJ databases">
        <title>The Genome Sequence of Fonticula alba ATCC 38817.</title>
        <authorList>
            <consortium name="The Broad Institute Genomics Platform"/>
            <person name="Russ C."/>
            <person name="Cuomo C."/>
            <person name="Burger G."/>
            <person name="Gray M.W."/>
            <person name="Holland P.W.H."/>
            <person name="King N."/>
            <person name="Lang F.B.F."/>
            <person name="Roger A.J."/>
            <person name="Ruiz-Trillo I."/>
            <person name="Brown M."/>
            <person name="Walker B."/>
            <person name="Young S."/>
            <person name="Zeng Q."/>
            <person name="Gargeya S."/>
            <person name="Fitzgerald M."/>
            <person name="Haas B."/>
            <person name="Abouelleil A."/>
            <person name="Allen A.W."/>
            <person name="Alvarado L."/>
            <person name="Arachchi H.M."/>
            <person name="Berlin A.M."/>
            <person name="Chapman S.B."/>
            <person name="Gainer-Dewar J."/>
            <person name="Goldberg J."/>
            <person name="Griggs A."/>
            <person name="Gujja S."/>
            <person name="Hansen M."/>
            <person name="Howarth C."/>
            <person name="Imamovic A."/>
            <person name="Ireland A."/>
            <person name="Larimer J."/>
            <person name="McCowan C."/>
            <person name="Murphy C."/>
            <person name="Pearson M."/>
            <person name="Poon T.W."/>
            <person name="Priest M."/>
            <person name="Roberts A."/>
            <person name="Saif S."/>
            <person name="Shea T."/>
            <person name="Sisk P."/>
            <person name="Sykes S."/>
            <person name="Wortman J."/>
            <person name="Nusbaum C."/>
            <person name="Birren B."/>
        </authorList>
    </citation>
    <scope>NUCLEOTIDE SEQUENCE [LARGE SCALE GENOMIC DNA]</scope>
    <source>
        <strain evidence="8">ATCC 38817</strain>
    </source>
</reference>
<dbReference type="GO" id="GO:0045259">
    <property type="term" value="C:proton-transporting ATP synthase complex"/>
    <property type="evidence" value="ECO:0007669"/>
    <property type="project" value="UniProtKB-KW"/>
</dbReference>
<evidence type="ECO:0000256" key="5">
    <source>
        <dbReference type="ARBA" id="ARBA00023065"/>
    </source>
</evidence>
<keyword evidence="4" id="KW-0375">Hydrogen ion transport</keyword>
<dbReference type="GO" id="GO:0015078">
    <property type="term" value="F:proton transmembrane transporter activity"/>
    <property type="evidence" value="ECO:0007669"/>
    <property type="project" value="InterPro"/>
</dbReference>
<keyword evidence="3" id="KW-0138">CF(0)</keyword>
<keyword evidence="7" id="KW-0472">Membrane</keyword>
<dbReference type="InterPro" id="IPR008688">
    <property type="entry name" value="ATP_synth_Bsub_B/MI25"/>
</dbReference>
<keyword evidence="6" id="KW-0496">Mitochondrion</keyword>
<dbReference type="EMBL" id="KB932203">
    <property type="protein sequence ID" value="KCV71204.1"/>
    <property type="molecule type" value="Genomic_DNA"/>
</dbReference>
<dbReference type="Pfam" id="PF05405">
    <property type="entry name" value="Mt_ATP-synt_B"/>
    <property type="match status" value="1"/>
</dbReference>
<dbReference type="RefSeq" id="XP_009494327.1">
    <property type="nucleotide sequence ID" value="XM_009496052.1"/>
</dbReference>
<comment type="subcellular location">
    <subcellularLocation>
        <location evidence="1">Mitochondrion membrane</location>
    </subcellularLocation>
</comment>
<dbReference type="GeneID" id="20526880"/>
<proteinExistence type="predicted"/>
<dbReference type="GO" id="GO:0015986">
    <property type="term" value="P:proton motive force-driven ATP synthesis"/>
    <property type="evidence" value="ECO:0007669"/>
    <property type="project" value="InterPro"/>
</dbReference>
<evidence type="ECO:0000256" key="7">
    <source>
        <dbReference type="ARBA" id="ARBA00023136"/>
    </source>
</evidence>
<evidence type="ECO:0000313" key="9">
    <source>
        <dbReference type="Proteomes" id="UP000030693"/>
    </source>
</evidence>
<feature type="non-terminal residue" evidence="8">
    <location>
        <position position="1"/>
    </location>
</feature>
<dbReference type="GO" id="GO:0031966">
    <property type="term" value="C:mitochondrial membrane"/>
    <property type="evidence" value="ECO:0007669"/>
    <property type="project" value="UniProtKB-SubCell"/>
</dbReference>
<protein>
    <submittedName>
        <fullName evidence="8">Uncharacterized protein</fullName>
    </submittedName>
</protein>
<evidence type="ECO:0000313" key="8">
    <source>
        <dbReference type="EMBL" id="KCV71204.1"/>
    </source>
</evidence>
<keyword evidence="5" id="KW-0406">Ion transport</keyword>
<sequence>SRLEHLAKIEAQARAADQADLVGNLYNRVIKATQDPKFREAALKKSLADLEALQV</sequence>
<accession>A0A058ZA74</accession>
<name>A0A058ZA74_FONAL</name>
<evidence type="ECO:0000256" key="6">
    <source>
        <dbReference type="ARBA" id="ARBA00023128"/>
    </source>
</evidence>
<dbReference type="Proteomes" id="UP000030693">
    <property type="component" value="Unassembled WGS sequence"/>
</dbReference>
<evidence type="ECO:0000256" key="4">
    <source>
        <dbReference type="ARBA" id="ARBA00022781"/>
    </source>
</evidence>
<organism evidence="8">
    <name type="scientific">Fonticula alba</name>
    <name type="common">Slime mold</name>
    <dbReference type="NCBI Taxonomy" id="691883"/>
    <lineage>
        <taxon>Eukaryota</taxon>
        <taxon>Rotosphaerida</taxon>
        <taxon>Fonticulaceae</taxon>
        <taxon>Fonticula</taxon>
    </lineage>
</organism>